<dbReference type="GO" id="GO:0009306">
    <property type="term" value="P:protein secretion"/>
    <property type="evidence" value="ECO:0007669"/>
    <property type="project" value="UniProtKB-UniRule"/>
</dbReference>
<dbReference type="AlphaFoldDB" id="A0A1F8B909"/>
<evidence type="ECO:0000256" key="6">
    <source>
        <dbReference type="ARBA" id="ARBA00022989"/>
    </source>
</evidence>
<dbReference type="GO" id="GO:0008320">
    <property type="term" value="F:protein transmembrane transporter activity"/>
    <property type="evidence" value="ECO:0007669"/>
    <property type="project" value="UniProtKB-UniRule"/>
</dbReference>
<comment type="similarity">
    <text evidence="9">Belongs to the SecE/SEC61-gamma family.</text>
</comment>
<evidence type="ECO:0000256" key="3">
    <source>
        <dbReference type="ARBA" id="ARBA00022475"/>
    </source>
</evidence>
<comment type="subcellular location">
    <subcellularLocation>
        <location evidence="9">Cell membrane</location>
        <topology evidence="9">Single-pass membrane protein</topology>
    </subcellularLocation>
    <subcellularLocation>
        <location evidence="1">Membrane</location>
    </subcellularLocation>
</comment>
<dbReference type="PANTHER" id="PTHR33910">
    <property type="entry name" value="PROTEIN TRANSLOCASE SUBUNIT SECE"/>
    <property type="match status" value="1"/>
</dbReference>
<evidence type="ECO:0000313" key="10">
    <source>
        <dbReference type="EMBL" id="OGM60511.1"/>
    </source>
</evidence>
<organism evidence="10 11">
    <name type="scientific">Candidatus Woesebacteria bacterium RIFCSPLOWO2_01_FULL_39_10b</name>
    <dbReference type="NCBI Taxonomy" id="1802517"/>
    <lineage>
        <taxon>Bacteria</taxon>
        <taxon>Candidatus Woeseibacteriota</taxon>
    </lineage>
</organism>
<keyword evidence="3 9" id="KW-1003">Cell membrane</keyword>
<dbReference type="GO" id="GO:0005886">
    <property type="term" value="C:plasma membrane"/>
    <property type="evidence" value="ECO:0007669"/>
    <property type="project" value="UniProtKB-SubCell"/>
</dbReference>
<dbReference type="STRING" id="1802517.A2892_00610"/>
<comment type="function">
    <text evidence="9">Essential subunit of the Sec protein translocation channel SecYEG. Clamps together the 2 halves of SecY. May contact the channel plug during translocation.</text>
</comment>
<dbReference type="GO" id="GO:0006605">
    <property type="term" value="P:protein targeting"/>
    <property type="evidence" value="ECO:0007669"/>
    <property type="project" value="UniProtKB-UniRule"/>
</dbReference>
<keyword evidence="6 9" id="KW-1133">Transmembrane helix</keyword>
<evidence type="ECO:0000256" key="4">
    <source>
        <dbReference type="ARBA" id="ARBA00022692"/>
    </source>
</evidence>
<comment type="subunit">
    <text evidence="9">Component of the Sec protein translocase complex. Heterotrimer consisting of SecY, SecE and SecG subunits. The heterotrimers can form oligomers, although 1 heterotrimer is thought to be able to translocate proteins. Interacts with the ribosome. Interacts with SecDF, and other proteins may be involved. Interacts with SecA.</text>
</comment>
<evidence type="ECO:0000256" key="9">
    <source>
        <dbReference type="HAMAP-Rule" id="MF_00422"/>
    </source>
</evidence>
<evidence type="ECO:0000256" key="8">
    <source>
        <dbReference type="ARBA" id="ARBA00023136"/>
    </source>
</evidence>
<evidence type="ECO:0000256" key="1">
    <source>
        <dbReference type="ARBA" id="ARBA00004370"/>
    </source>
</evidence>
<gene>
    <name evidence="9" type="primary">secE</name>
    <name evidence="10" type="ORF">A2892_00610</name>
</gene>
<dbReference type="EMBL" id="MGHD01000004">
    <property type="protein sequence ID" value="OGM60511.1"/>
    <property type="molecule type" value="Genomic_DNA"/>
</dbReference>
<dbReference type="InterPro" id="IPR038379">
    <property type="entry name" value="SecE_sf"/>
</dbReference>
<name>A0A1F8B909_9BACT</name>
<dbReference type="Pfam" id="PF00584">
    <property type="entry name" value="SecE"/>
    <property type="match status" value="1"/>
</dbReference>
<keyword evidence="5 9" id="KW-0653">Protein transport</keyword>
<dbReference type="Proteomes" id="UP000176404">
    <property type="component" value="Unassembled WGS sequence"/>
</dbReference>
<keyword evidence="7 9" id="KW-0811">Translocation</keyword>
<evidence type="ECO:0000256" key="2">
    <source>
        <dbReference type="ARBA" id="ARBA00022448"/>
    </source>
</evidence>
<dbReference type="Gene3D" id="1.20.5.1030">
    <property type="entry name" value="Preprotein translocase secy subunit"/>
    <property type="match status" value="1"/>
</dbReference>
<dbReference type="InterPro" id="IPR001901">
    <property type="entry name" value="Translocase_SecE/Sec61-g"/>
</dbReference>
<sequence length="67" mass="7764">MIKFLSVRALVNYIQEVKSELEKVTWPKKEEIIKLTLIVFIISGVVSFYLGVLDFTFTKLLELTISK</sequence>
<accession>A0A1F8B909</accession>
<dbReference type="GO" id="GO:0043952">
    <property type="term" value="P:protein transport by the Sec complex"/>
    <property type="evidence" value="ECO:0007669"/>
    <property type="project" value="UniProtKB-UniRule"/>
</dbReference>
<dbReference type="GO" id="GO:0065002">
    <property type="term" value="P:intracellular protein transmembrane transport"/>
    <property type="evidence" value="ECO:0007669"/>
    <property type="project" value="UniProtKB-UniRule"/>
</dbReference>
<dbReference type="NCBIfam" id="TIGR00964">
    <property type="entry name" value="secE_bact"/>
    <property type="match status" value="1"/>
</dbReference>
<evidence type="ECO:0000256" key="5">
    <source>
        <dbReference type="ARBA" id="ARBA00022927"/>
    </source>
</evidence>
<proteinExistence type="inferred from homology"/>
<evidence type="ECO:0000256" key="7">
    <source>
        <dbReference type="ARBA" id="ARBA00023010"/>
    </source>
</evidence>
<reference evidence="10 11" key="1">
    <citation type="journal article" date="2016" name="Nat. Commun.">
        <title>Thousands of microbial genomes shed light on interconnected biogeochemical processes in an aquifer system.</title>
        <authorList>
            <person name="Anantharaman K."/>
            <person name="Brown C.T."/>
            <person name="Hug L.A."/>
            <person name="Sharon I."/>
            <person name="Castelle C.J."/>
            <person name="Probst A.J."/>
            <person name="Thomas B.C."/>
            <person name="Singh A."/>
            <person name="Wilkins M.J."/>
            <person name="Karaoz U."/>
            <person name="Brodie E.L."/>
            <person name="Williams K.H."/>
            <person name="Hubbard S.S."/>
            <person name="Banfield J.F."/>
        </authorList>
    </citation>
    <scope>NUCLEOTIDE SEQUENCE [LARGE SCALE GENOMIC DNA]</scope>
</reference>
<feature type="transmembrane region" description="Helical" evidence="9">
    <location>
        <begin position="32"/>
        <end position="52"/>
    </location>
</feature>
<comment type="caution">
    <text evidence="10">The sequence shown here is derived from an EMBL/GenBank/DDBJ whole genome shotgun (WGS) entry which is preliminary data.</text>
</comment>
<dbReference type="InterPro" id="IPR005807">
    <property type="entry name" value="SecE_bac"/>
</dbReference>
<keyword evidence="4 9" id="KW-0812">Transmembrane</keyword>
<evidence type="ECO:0000313" key="11">
    <source>
        <dbReference type="Proteomes" id="UP000176404"/>
    </source>
</evidence>
<dbReference type="PANTHER" id="PTHR33910:SF1">
    <property type="entry name" value="PROTEIN TRANSLOCASE SUBUNIT SECE"/>
    <property type="match status" value="1"/>
</dbReference>
<keyword evidence="2 9" id="KW-0813">Transport</keyword>
<keyword evidence="8 9" id="KW-0472">Membrane</keyword>
<protein>
    <recommendedName>
        <fullName evidence="9">Protein translocase subunit SecE</fullName>
    </recommendedName>
</protein>
<dbReference type="HAMAP" id="MF_00422">
    <property type="entry name" value="SecE"/>
    <property type="match status" value="1"/>
</dbReference>